<sequence>MEIYQAKPRIRLLPAVRYGREFIEVTFDHDGLRLPLSKEEGVQLVGGKAYLPKESFVLAEFFERYVKMAFIDYSAIKDCTDRKEKEDNRPPLPAGYQEKLQQVRYSKHTVRVYTSYFRDFQEHFRDRDVKTITSDEINGYLLHLIHEKDISSCQQNQRINAIKFYYEKVLGQERRCYKVNRAKREKTLPDVLSKEEIKRILDVAAKDLRFFCIFSILYSAGLRISELLELKPGDINESRNLIRVRQGKGKKDRYTLLSRPLMKKLVEYNRLYKPKVWLFEHRPGEPFTESIVSKRLKAAAREAGITKRIYPHLLRHTFATHLLEQGTDIKIVKELMGHKNIKTTEVYVHIADTYKSRIKSPLDDLLMEEDEV</sequence>
<dbReference type="Gene3D" id="1.10.150.130">
    <property type="match status" value="1"/>
</dbReference>
<evidence type="ECO:0000313" key="8">
    <source>
        <dbReference type="EMBL" id="MDN0050034.1"/>
    </source>
</evidence>
<dbReference type="RefSeq" id="WP_301640327.1">
    <property type="nucleotide sequence ID" value="NZ_JAUEII010000026.1"/>
</dbReference>
<evidence type="ECO:0000256" key="1">
    <source>
        <dbReference type="ARBA" id="ARBA00008857"/>
    </source>
</evidence>
<dbReference type="InterPro" id="IPR002104">
    <property type="entry name" value="Integrase_catalytic"/>
</dbReference>
<dbReference type="InterPro" id="IPR013762">
    <property type="entry name" value="Integrase-like_cat_sf"/>
</dbReference>
<evidence type="ECO:0000256" key="5">
    <source>
        <dbReference type="PROSITE-ProRule" id="PRU01248"/>
    </source>
</evidence>
<evidence type="ECO:0000256" key="2">
    <source>
        <dbReference type="ARBA" id="ARBA00022908"/>
    </source>
</evidence>
<feature type="domain" description="Core-binding (CB)" evidence="7">
    <location>
        <begin position="87"/>
        <end position="170"/>
    </location>
</feature>
<feature type="domain" description="Tyr recombinase" evidence="6">
    <location>
        <begin position="187"/>
        <end position="363"/>
    </location>
</feature>
<evidence type="ECO:0000259" key="6">
    <source>
        <dbReference type="PROSITE" id="PS51898"/>
    </source>
</evidence>
<dbReference type="InterPro" id="IPR004107">
    <property type="entry name" value="Integrase_SAM-like_N"/>
</dbReference>
<keyword evidence="9" id="KW-1185">Reference proteome</keyword>
<organism evidence="8 9">
    <name type="scientific">Bacteroides gallinaceum</name>
    <dbReference type="NCBI Taxonomy" id="1462571"/>
    <lineage>
        <taxon>Bacteria</taxon>
        <taxon>Pseudomonadati</taxon>
        <taxon>Bacteroidota</taxon>
        <taxon>Bacteroidia</taxon>
        <taxon>Bacteroidales</taxon>
        <taxon>Bacteroidaceae</taxon>
        <taxon>Bacteroides</taxon>
    </lineage>
</organism>
<dbReference type="PANTHER" id="PTHR30349:SF64">
    <property type="entry name" value="PROPHAGE INTEGRASE INTD-RELATED"/>
    <property type="match status" value="1"/>
</dbReference>
<keyword evidence="4" id="KW-0233">DNA recombination</keyword>
<dbReference type="InterPro" id="IPR010998">
    <property type="entry name" value="Integrase_recombinase_N"/>
</dbReference>
<dbReference type="PROSITE" id="PS51900">
    <property type="entry name" value="CB"/>
    <property type="match status" value="1"/>
</dbReference>
<name>A0ABT7X7G8_9BACE</name>
<comment type="caution">
    <text evidence="8">The sequence shown here is derived from an EMBL/GenBank/DDBJ whole genome shotgun (WGS) entry which is preliminary data.</text>
</comment>
<dbReference type="EMBL" id="JAUEII010000026">
    <property type="protein sequence ID" value="MDN0050034.1"/>
    <property type="molecule type" value="Genomic_DNA"/>
</dbReference>
<dbReference type="Pfam" id="PF00589">
    <property type="entry name" value="Phage_integrase"/>
    <property type="match status" value="1"/>
</dbReference>
<gene>
    <name evidence="8" type="ORF">QVO10_11665</name>
</gene>
<reference evidence="8" key="1">
    <citation type="submission" date="2023-06" db="EMBL/GenBank/DDBJ databases">
        <authorList>
            <person name="Zeman M."/>
            <person name="Kubasova T."/>
            <person name="Jahodarova E."/>
            <person name="Nykrynova M."/>
            <person name="Rychlik I."/>
        </authorList>
    </citation>
    <scope>NUCLEOTIDE SEQUENCE</scope>
    <source>
        <strain evidence="8">84_SSukc20</strain>
    </source>
</reference>
<evidence type="ECO:0000256" key="3">
    <source>
        <dbReference type="ARBA" id="ARBA00023125"/>
    </source>
</evidence>
<evidence type="ECO:0000256" key="4">
    <source>
        <dbReference type="ARBA" id="ARBA00023172"/>
    </source>
</evidence>
<evidence type="ECO:0000313" key="9">
    <source>
        <dbReference type="Proteomes" id="UP001167871"/>
    </source>
</evidence>
<dbReference type="SUPFAM" id="SSF56349">
    <property type="entry name" value="DNA breaking-rejoining enzymes"/>
    <property type="match status" value="1"/>
</dbReference>
<comment type="similarity">
    <text evidence="1">Belongs to the 'phage' integrase family.</text>
</comment>
<accession>A0ABT7X7G8</accession>
<dbReference type="InterPro" id="IPR044068">
    <property type="entry name" value="CB"/>
</dbReference>
<proteinExistence type="inferred from homology"/>
<dbReference type="PANTHER" id="PTHR30349">
    <property type="entry name" value="PHAGE INTEGRASE-RELATED"/>
    <property type="match status" value="1"/>
</dbReference>
<evidence type="ECO:0000259" key="7">
    <source>
        <dbReference type="PROSITE" id="PS51900"/>
    </source>
</evidence>
<reference evidence="8" key="2">
    <citation type="submission" date="2024-05" db="EMBL/GenBank/DDBJ databases">
        <title>Identification and characterization of horizontal gene transfer across gut microbiota members of farm animals based on homology search.</title>
        <authorList>
            <person name="Schwarzerova J."/>
            <person name="Nykrynova M."/>
            <person name="Jureckova K."/>
            <person name="Cejkova D."/>
            <person name="Rychlik I."/>
        </authorList>
    </citation>
    <scope>NUCLEOTIDE SEQUENCE</scope>
    <source>
        <strain evidence="8">84_SSukc20</strain>
    </source>
</reference>
<protein>
    <submittedName>
        <fullName evidence="8">Tyrosine-type recombinase/integrase</fullName>
    </submittedName>
</protein>
<dbReference type="PROSITE" id="PS51898">
    <property type="entry name" value="TYR_RECOMBINASE"/>
    <property type="match status" value="1"/>
</dbReference>
<dbReference type="InterPro" id="IPR050090">
    <property type="entry name" value="Tyrosine_recombinase_XerCD"/>
</dbReference>
<dbReference type="Gene3D" id="1.10.443.10">
    <property type="entry name" value="Intergrase catalytic core"/>
    <property type="match status" value="1"/>
</dbReference>
<keyword evidence="2" id="KW-0229">DNA integration</keyword>
<dbReference type="InterPro" id="IPR011010">
    <property type="entry name" value="DNA_brk_join_enz"/>
</dbReference>
<dbReference type="Pfam" id="PF13495">
    <property type="entry name" value="Phage_int_SAM_4"/>
    <property type="match status" value="1"/>
</dbReference>
<keyword evidence="3 5" id="KW-0238">DNA-binding</keyword>
<dbReference type="Proteomes" id="UP001167871">
    <property type="component" value="Unassembled WGS sequence"/>
</dbReference>